<name>U5WTY1_MYCKA</name>
<evidence type="ECO:0000256" key="3">
    <source>
        <dbReference type="ARBA" id="ARBA00022475"/>
    </source>
</evidence>
<keyword evidence="5 7" id="KW-1133">Transmembrane helix</keyword>
<evidence type="ECO:0000259" key="8">
    <source>
        <dbReference type="Pfam" id="PF03176"/>
    </source>
</evidence>
<proteinExistence type="inferred from homology"/>
<evidence type="ECO:0000256" key="7">
    <source>
        <dbReference type="SAM" id="Phobius"/>
    </source>
</evidence>
<dbReference type="OrthoDB" id="7051771at2"/>
<dbReference type="Pfam" id="PF03176">
    <property type="entry name" value="MMPL"/>
    <property type="match status" value="2"/>
</dbReference>
<dbReference type="GO" id="GO:0005886">
    <property type="term" value="C:plasma membrane"/>
    <property type="evidence" value="ECO:0007669"/>
    <property type="project" value="UniProtKB-SubCell"/>
</dbReference>
<feature type="transmembrane region" description="Helical" evidence="7">
    <location>
        <begin position="661"/>
        <end position="679"/>
    </location>
</feature>
<gene>
    <name evidence="9" type="ORF">MKAN_22005</name>
</gene>
<protein>
    <submittedName>
        <fullName evidence="9">Membrane protein</fullName>
    </submittedName>
</protein>
<feature type="domain" description="Membrane transport protein MMPL" evidence="8">
    <location>
        <begin position="512"/>
        <end position="722"/>
    </location>
</feature>
<feature type="transmembrane region" description="Helical" evidence="7">
    <location>
        <begin position="307"/>
        <end position="333"/>
    </location>
</feature>
<dbReference type="GeneID" id="29699080"/>
<reference evidence="9 10" key="1">
    <citation type="submission" date="2013-10" db="EMBL/GenBank/DDBJ databases">
        <title>Genome sequence of Mycobacterium kansasii.</title>
        <authorList>
            <consortium name="McGill University Mycobacterium genome consortium"/>
            <person name="Veyrier F.J."/>
            <person name="Behr M.A."/>
        </authorList>
    </citation>
    <scope>NUCLEOTIDE SEQUENCE [LARGE SCALE GENOMIC DNA]</scope>
    <source>
        <strain evidence="9 10">ATCC 12478</strain>
    </source>
</reference>
<feature type="transmembrane region" description="Helical" evidence="7">
    <location>
        <begin position="282"/>
        <end position="300"/>
    </location>
</feature>
<sequence length="752" mass="78858">MLHRIARLAIAAPGRVVAVAVLVMIATAIFGVPAIKKLSAGGGLDPGAESSHVAALLAQKFGQGDMGMLITVTADGGAQGPQASAVGTDLVERLKNSSDVRGVRSAWTESPAAARSLISKDGKTGLIVVAISGGETNAQKTAKQLSEELVHDRDGVRVRAGGEATVYWQVNTQTQNDLLLMESVALPLSFLVLVWVFGGVFAAALPVAVGGFAILGSLASLRAISLFTNVSIFALNLTVAMGMALAIDYTLLILSRFRDELAERQTRDAALIRAMTTAGRTVVFSAMTVALSMATLVLFPQYFLKSFGYAGVAVVAFAAAAAIVVTPAAIVLLDGRLDSLDVRPLLRRILWGVPRQPASFQQWSWYRWTKSVMRHAVPIGIAITALLLLLGSPFHRARWGFADDRILPASASARQVGDQLRNDFAGSGIPDISVVLPEATGVSPADLDAYAAALSRVPDVSSVTSPGGTFVHGILAGSPAAPSGIKDRSAFVTVGSTAPLYSAASAVQLDRLHAVPTPAGRLVQLGGVAQSNRDSVHAIATRLPMVLTFIVLITVVLVFLLTGSAVLPVKAVLMNMLSLTAAFGALVWVFQEGHLGGLGTTATGTIGVQLPVLLFCIAFGLSMDYEVFLISRIREYWLASDHGPGANDESVALGVAHTGRVITAAALIMVIAFAALMAAQVSFMRLFGFGLTAAVLVDATLVRMLLVPAFMQVLGRLNWWAPEPLARVHARFGLSERAGHQPGAEKPTGTVH</sequence>
<dbReference type="KEGG" id="mkn:MKAN_22005"/>
<dbReference type="Proteomes" id="UP000017786">
    <property type="component" value="Chromosome"/>
</dbReference>
<accession>U5WTY1</accession>
<dbReference type="SUPFAM" id="SSF82866">
    <property type="entry name" value="Multidrug efflux transporter AcrB transmembrane domain"/>
    <property type="match status" value="2"/>
</dbReference>
<dbReference type="eggNOG" id="COG2409">
    <property type="taxonomic scope" value="Bacteria"/>
</dbReference>
<evidence type="ECO:0000313" key="9">
    <source>
        <dbReference type="EMBL" id="AGZ52673.1"/>
    </source>
</evidence>
<evidence type="ECO:0000313" key="10">
    <source>
        <dbReference type="Proteomes" id="UP000017786"/>
    </source>
</evidence>
<feature type="transmembrane region" description="Helical" evidence="7">
    <location>
        <begin position="226"/>
        <end position="247"/>
    </location>
</feature>
<organism evidence="9 10">
    <name type="scientific">Mycobacterium kansasii ATCC 12478</name>
    <dbReference type="NCBI Taxonomy" id="557599"/>
    <lineage>
        <taxon>Bacteria</taxon>
        <taxon>Bacillati</taxon>
        <taxon>Actinomycetota</taxon>
        <taxon>Actinomycetes</taxon>
        <taxon>Mycobacteriales</taxon>
        <taxon>Mycobacteriaceae</taxon>
        <taxon>Mycobacterium</taxon>
    </lineage>
</organism>
<comment type="similarity">
    <text evidence="2">Belongs to the resistance-nodulation-cell division (RND) (TC 2.A.6) family. MmpL subfamily.</text>
</comment>
<dbReference type="EMBL" id="CP006835">
    <property type="protein sequence ID" value="AGZ52673.1"/>
    <property type="molecule type" value="Genomic_DNA"/>
</dbReference>
<dbReference type="InterPro" id="IPR004869">
    <property type="entry name" value="MMPL_dom"/>
</dbReference>
<keyword evidence="6 7" id="KW-0472">Membrane</keyword>
<evidence type="ECO:0000256" key="2">
    <source>
        <dbReference type="ARBA" id="ARBA00010157"/>
    </source>
</evidence>
<feature type="transmembrane region" description="Helical" evidence="7">
    <location>
        <begin position="372"/>
        <end position="390"/>
    </location>
</feature>
<evidence type="ECO:0000256" key="6">
    <source>
        <dbReference type="ARBA" id="ARBA00023136"/>
    </source>
</evidence>
<dbReference type="Gene3D" id="1.20.1640.10">
    <property type="entry name" value="Multidrug efflux transporter AcrB transmembrane domain"/>
    <property type="match status" value="2"/>
</dbReference>
<keyword evidence="4 7" id="KW-0812">Transmembrane</keyword>
<evidence type="ECO:0000256" key="1">
    <source>
        <dbReference type="ARBA" id="ARBA00004651"/>
    </source>
</evidence>
<feature type="transmembrane region" description="Helical" evidence="7">
    <location>
        <begin position="572"/>
        <end position="590"/>
    </location>
</feature>
<dbReference type="PANTHER" id="PTHR33406">
    <property type="entry name" value="MEMBRANE PROTEIN MJ1562-RELATED"/>
    <property type="match status" value="1"/>
</dbReference>
<feature type="transmembrane region" description="Helical" evidence="7">
    <location>
        <begin position="686"/>
        <end position="711"/>
    </location>
</feature>
<feature type="domain" description="Membrane transport protein MMPL" evidence="8">
    <location>
        <begin position="45"/>
        <end position="351"/>
    </location>
</feature>
<feature type="transmembrane region" description="Helical" evidence="7">
    <location>
        <begin position="188"/>
        <end position="214"/>
    </location>
</feature>
<feature type="transmembrane region" description="Helical" evidence="7">
    <location>
        <begin position="602"/>
        <end position="621"/>
    </location>
</feature>
<dbReference type="InterPro" id="IPR050545">
    <property type="entry name" value="Mycobact_MmpL"/>
</dbReference>
<dbReference type="PANTHER" id="PTHR33406:SF11">
    <property type="entry name" value="MEMBRANE PROTEIN SCO6666-RELATED"/>
    <property type="match status" value="1"/>
</dbReference>
<keyword evidence="3" id="KW-1003">Cell membrane</keyword>
<dbReference type="AlphaFoldDB" id="U5WTY1"/>
<comment type="subcellular location">
    <subcellularLocation>
        <location evidence="1">Cell membrane</location>
        <topology evidence="1">Multi-pass membrane protein</topology>
    </subcellularLocation>
</comment>
<feature type="transmembrane region" description="Helical" evidence="7">
    <location>
        <begin position="12"/>
        <end position="35"/>
    </location>
</feature>
<evidence type="ECO:0000256" key="5">
    <source>
        <dbReference type="ARBA" id="ARBA00022989"/>
    </source>
</evidence>
<dbReference type="HOGENOM" id="CLU_005108_5_1_11"/>
<dbReference type="RefSeq" id="WP_023371851.1">
    <property type="nucleotide sequence ID" value="NC_022663.1"/>
</dbReference>
<evidence type="ECO:0000256" key="4">
    <source>
        <dbReference type="ARBA" id="ARBA00022692"/>
    </source>
</evidence>
<feature type="transmembrane region" description="Helical" evidence="7">
    <location>
        <begin position="543"/>
        <end position="566"/>
    </location>
</feature>